<feature type="domain" description="VanZ-like" evidence="2">
    <location>
        <begin position="16"/>
        <end position="142"/>
    </location>
</feature>
<feature type="transmembrane region" description="Helical" evidence="1">
    <location>
        <begin position="95"/>
        <end position="114"/>
    </location>
</feature>
<gene>
    <name evidence="3" type="ORF">WMO41_09465</name>
</gene>
<sequence length="154" mass="18349">MIRNTTRNQKLGWVLFIAYLALLVYFMFFAESLGRNPDLREYSYNLEPFKEIRRFYKYRKSLGMEAFLLNIVGNVVGFMPCGFFLPIISRRSKKFYNTFLFSFCLSLCIEITQLVFRVGSFDVDDLFLNTLGGMLGFFTHRVVQKVRIRRRKRK</sequence>
<feature type="transmembrane region" description="Helical" evidence="1">
    <location>
        <begin position="126"/>
        <end position="143"/>
    </location>
</feature>
<keyword evidence="4" id="KW-1185">Reference proteome</keyword>
<keyword evidence="1" id="KW-1133">Transmembrane helix</keyword>
<evidence type="ECO:0000313" key="3">
    <source>
        <dbReference type="EMBL" id="MEQ2563379.1"/>
    </source>
</evidence>
<organism evidence="3 4">
    <name type="scientific">Ventrimonas faecis</name>
    <dbReference type="NCBI Taxonomy" id="3133170"/>
    <lineage>
        <taxon>Bacteria</taxon>
        <taxon>Bacillati</taxon>
        <taxon>Bacillota</taxon>
        <taxon>Clostridia</taxon>
        <taxon>Lachnospirales</taxon>
        <taxon>Lachnospiraceae</taxon>
        <taxon>Ventrimonas</taxon>
    </lineage>
</organism>
<dbReference type="RefSeq" id="WP_177291527.1">
    <property type="nucleotide sequence ID" value="NZ_JBBMFJ010000018.1"/>
</dbReference>
<name>A0ABV1HM25_9FIRM</name>
<dbReference type="PANTHER" id="PTHR36834:SF1">
    <property type="entry name" value="INTEGRAL MEMBRANE PROTEIN"/>
    <property type="match status" value="1"/>
</dbReference>
<dbReference type="InterPro" id="IPR053150">
    <property type="entry name" value="Teicoplanin_resist-assoc"/>
</dbReference>
<evidence type="ECO:0000313" key="4">
    <source>
        <dbReference type="Proteomes" id="UP001437460"/>
    </source>
</evidence>
<dbReference type="EMBL" id="JBBMFJ010000018">
    <property type="protein sequence ID" value="MEQ2563379.1"/>
    <property type="molecule type" value="Genomic_DNA"/>
</dbReference>
<feature type="transmembrane region" description="Helical" evidence="1">
    <location>
        <begin position="12"/>
        <end position="30"/>
    </location>
</feature>
<proteinExistence type="predicted"/>
<dbReference type="PANTHER" id="PTHR36834">
    <property type="entry name" value="MEMBRANE PROTEIN-RELATED"/>
    <property type="match status" value="1"/>
</dbReference>
<keyword evidence="1" id="KW-0812">Transmembrane</keyword>
<keyword evidence="1" id="KW-0472">Membrane</keyword>
<protein>
    <submittedName>
        <fullName evidence="3">VanZ family protein</fullName>
    </submittedName>
</protein>
<reference evidence="3 4" key="1">
    <citation type="submission" date="2024-03" db="EMBL/GenBank/DDBJ databases">
        <title>Human intestinal bacterial collection.</title>
        <authorList>
            <person name="Pauvert C."/>
            <person name="Hitch T.C.A."/>
            <person name="Clavel T."/>
        </authorList>
    </citation>
    <scope>NUCLEOTIDE SEQUENCE [LARGE SCALE GENOMIC DNA]</scope>
    <source>
        <strain evidence="3 4">CLA-AP-H27</strain>
    </source>
</reference>
<evidence type="ECO:0000256" key="1">
    <source>
        <dbReference type="SAM" id="Phobius"/>
    </source>
</evidence>
<dbReference type="Proteomes" id="UP001437460">
    <property type="component" value="Unassembled WGS sequence"/>
</dbReference>
<dbReference type="InterPro" id="IPR006976">
    <property type="entry name" value="VanZ-like"/>
</dbReference>
<feature type="transmembrane region" description="Helical" evidence="1">
    <location>
        <begin position="67"/>
        <end position="88"/>
    </location>
</feature>
<accession>A0ABV1HM25</accession>
<evidence type="ECO:0000259" key="2">
    <source>
        <dbReference type="Pfam" id="PF04892"/>
    </source>
</evidence>
<dbReference type="Pfam" id="PF04892">
    <property type="entry name" value="VanZ"/>
    <property type="match status" value="1"/>
</dbReference>
<comment type="caution">
    <text evidence="3">The sequence shown here is derived from an EMBL/GenBank/DDBJ whole genome shotgun (WGS) entry which is preliminary data.</text>
</comment>